<organism evidence="2 3">
    <name type="scientific">Lentinula lateritia</name>
    <dbReference type="NCBI Taxonomy" id="40482"/>
    <lineage>
        <taxon>Eukaryota</taxon>
        <taxon>Fungi</taxon>
        <taxon>Dikarya</taxon>
        <taxon>Basidiomycota</taxon>
        <taxon>Agaricomycotina</taxon>
        <taxon>Agaricomycetes</taxon>
        <taxon>Agaricomycetidae</taxon>
        <taxon>Agaricales</taxon>
        <taxon>Marasmiineae</taxon>
        <taxon>Omphalotaceae</taxon>
        <taxon>Lentinula</taxon>
    </lineage>
</organism>
<comment type="caution">
    <text evidence="2">The sequence shown here is derived from an EMBL/GenBank/DDBJ whole genome shotgun (WGS) entry which is preliminary data.</text>
</comment>
<evidence type="ECO:0000313" key="3">
    <source>
        <dbReference type="Proteomes" id="UP001150238"/>
    </source>
</evidence>
<evidence type="ECO:0000256" key="1">
    <source>
        <dbReference type="SAM" id="MobiDB-lite"/>
    </source>
</evidence>
<gene>
    <name evidence="2" type="ORF">C8J55DRAFT_560954</name>
</gene>
<dbReference type="Proteomes" id="UP001150238">
    <property type="component" value="Unassembled WGS sequence"/>
</dbReference>
<evidence type="ECO:0000313" key="2">
    <source>
        <dbReference type="EMBL" id="KAJ4479819.1"/>
    </source>
</evidence>
<reference evidence="2" key="2">
    <citation type="journal article" date="2023" name="Proc. Natl. Acad. Sci. U.S.A.">
        <title>A global phylogenomic analysis of the shiitake genus Lentinula.</title>
        <authorList>
            <person name="Sierra-Patev S."/>
            <person name="Min B."/>
            <person name="Naranjo-Ortiz M."/>
            <person name="Looney B."/>
            <person name="Konkel Z."/>
            <person name="Slot J.C."/>
            <person name="Sakamoto Y."/>
            <person name="Steenwyk J.L."/>
            <person name="Rokas A."/>
            <person name="Carro J."/>
            <person name="Camarero S."/>
            <person name="Ferreira P."/>
            <person name="Molpeceres G."/>
            <person name="Ruiz-Duenas F.J."/>
            <person name="Serrano A."/>
            <person name="Henrissat B."/>
            <person name="Drula E."/>
            <person name="Hughes K.W."/>
            <person name="Mata J.L."/>
            <person name="Ishikawa N.K."/>
            <person name="Vargas-Isla R."/>
            <person name="Ushijima S."/>
            <person name="Smith C.A."/>
            <person name="Donoghue J."/>
            <person name="Ahrendt S."/>
            <person name="Andreopoulos W."/>
            <person name="He G."/>
            <person name="LaButti K."/>
            <person name="Lipzen A."/>
            <person name="Ng V."/>
            <person name="Riley R."/>
            <person name="Sandor L."/>
            <person name="Barry K."/>
            <person name="Martinez A.T."/>
            <person name="Xiao Y."/>
            <person name="Gibbons J.G."/>
            <person name="Terashima K."/>
            <person name="Grigoriev I.V."/>
            <person name="Hibbett D."/>
        </authorList>
    </citation>
    <scope>NUCLEOTIDE SEQUENCE</scope>
    <source>
        <strain evidence="2">Sp2 HRB7682 ss15</strain>
    </source>
</reference>
<sequence>MVVPGLNLKRKGSPDAEGREEKWNWTGACYFGKLTSNVLFLHVLETGNTPPSFVERRLSPRSPNRRAQRATRRTRRQPVMVENPEDPPLHNHTVHDKLVNMDGFEYMLLPGRDEDIFGKVYTCKKHSLVKSKAVGTVFVVVMDWSKESMTRLHNACANQDKPLRNRGEINAKGFFIALPERNDFVVWRNKWGTGEEKDDFVKSWSNSIKDYDSQEQSGMRGLRDELYGPKEQHRQGRGGVQIERMRCMKPVRGSSRSYLLSVSNQSQRNLEGPAVNSKRYDQRLDDLGDLQRRLLARGAQCGVRGLAKVDGQWKENVRTQAEMSNCARVGCDENLFWASAQLNIASLDHVPNEVSSVVQVKGSNELREKGKAPGEDMSWILGEILNCFIPSNEGLIHDIGQSGGPHNDGGDHEGMVSHMMNWSEPRADVYEEYFTIFDSGCCWRLDELCSIYFSGLHYHSGASAIPKDNFDGGSTYTRMTLIMYPSARELEGDSQVAMGFIPMEPRHGLLTLNVEMRNFASHAYADRGLTTYGNYIADGLSFMTEQSYLNHLSRNFLCFVTYMVRQAPMDGLVRVDKEKFLSAFSMRDGNVRIGTQPWELGPGWTGDDVRIGKIYENDFDALSEEECLQLWNSDTGSDLPFGNEGIRLQREVWKQYKMQAMQVLPICHASGEVDEVDSIRHGNYRRIIRDQAMRKARSKVQNQVKKAVKGRIKRASSKRYASGVDRLLGVGRKQGEHNMEEIEVDREDVRVTKASLEASDGKEARIIHQDLLLLRMVVWEELAVLQESALRFLHEKSDHLYGHLHLEVEWFTRLALDIRHWLELQAGDQEFRAETYLTPDFLVDQRNTTILRCSRRQIFPSDPLGWVLNCAREFVVSWMGLAVGKKQELSSIFIREVYNHLGVGALALGEVWRVAENVPLHLLGTSKTKDVDASEVIRKMCHIVSATVEVDEDVMGLLVQIHKKCFLVRDQLSKDRLEVLVGIGSRGRRSVPPPSTLLPILEHHPRHTTYTYPGPNEEAMGILTESDGTTSFPNYTANDT</sequence>
<protein>
    <submittedName>
        <fullName evidence="2">Uncharacterized protein</fullName>
    </submittedName>
</protein>
<proteinExistence type="predicted"/>
<dbReference type="EMBL" id="JANVFS010000016">
    <property type="protein sequence ID" value="KAJ4479819.1"/>
    <property type="molecule type" value="Genomic_DNA"/>
</dbReference>
<accession>A0A9W9AD01</accession>
<reference evidence="2" key="1">
    <citation type="submission" date="2022-08" db="EMBL/GenBank/DDBJ databases">
        <authorList>
            <consortium name="DOE Joint Genome Institute"/>
            <person name="Min B."/>
            <person name="Riley R."/>
            <person name="Sierra-Patev S."/>
            <person name="Naranjo-Ortiz M."/>
            <person name="Looney B."/>
            <person name="Konkel Z."/>
            <person name="Slot J.C."/>
            <person name="Sakamoto Y."/>
            <person name="Steenwyk J.L."/>
            <person name="Rokas A."/>
            <person name="Carro J."/>
            <person name="Camarero S."/>
            <person name="Ferreira P."/>
            <person name="Molpeceres G."/>
            <person name="Ruiz-Duenas F.J."/>
            <person name="Serrano A."/>
            <person name="Henrissat B."/>
            <person name="Drula E."/>
            <person name="Hughes K.W."/>
            <person name="Mata J.L."/>
            <person name="Ishikawa N.K."/>
            <person name="Vargas-Isla R."/>
            <person name="Ushijima S."/>
            <person name="Smith C.A."/>
            <person name="Ahrendt S."/>
            <person name="Andreopoulos W."/>
            <person name="He G."/>
            <person name="Labutti K."/>
            <person name="Lipzen A."/>
            <person name="Ng V."/>
            <person name="Sandor L."/>
            <person name="Barry K."/>
            <person name="Martinez A.T."/>
            <person name="Xiao Y."/>
            <person name="Gibbons J.G."/>
            <person name="Terashima K."/>
            <person name="Hibbett D.S."/>
            <person name="Grigoriev I.V."/>
        </authorList>
    </citation>
    <scope>NUCLEOTIDE SEQUENCE</scope>
    <source>
        <strain evidence="2">Sp2 HRB7682 ss15</strain>
    </source>
</reference>
<feature type="region of interest" description="Disordered" evidence="1">
    <location>
        <begin position="51"/>
        <end position="91"/>
    </location>
</feature>
<dbReference type="AlphaFoldDB" id="A0A9W9AD01"/>
<name>A0A9W9AD01_9AGAR</name>
<feature type="compositionally biased region" description="Basic residues" evidence="1">
    <location>
        <begin position="63"/>
        <end position="76"/>
    </location>
</feature>